<dbReference type="EMBL" id="JAQQXS010000017">
    <property type="protein sequence ID" value="MDC8786921.1"/>
    <property type="molecule type" value="Genomic_DNA"/>
</dbReference>
<keyword evidence="3" id="KW-1185">Reference proteome</keyword>
<dbReference type="SUPFAM" id="SSF53448">
    <property type="entry name" value="Nucleotide-diphospho-sugar transferases"/>
    <property type="match status" value="1"/>
</dbReference>
<protein>
    <recommendedName>
        <fullName evidence="1">Glycosyltransferase 2-like domain-containing protein</fullName>
    </recommendedName>
</protein>
<evidence type="ECO:0000259" key="1">
    <source>
        <dbReference type="Pfam" id="PF00535"/>
    </source>
</evidence>
<gene>
    <name evidence="2" type="ORF">PRZ01_17160</name>
</gene>
<dbReference type="CDD" id="cd00761">
    <property type="entry name" value="Glyco_tranf_GTA_type"/>
    <property type="match status" value="1"/>
</dbReference>
<name>A0ABT5KYP5_9BURK</name>
<sequence>MSTASFTVTNTELDFIDEIVCRATNYTDLMDPTVYASRGLYAGLWEPIAHSVQRGDKQFTLKFEKPCNAHNFRIDVQAAGPLDLQAFIKKSPHWTPEEARLRVKQQRMVFVGCARQCAANIGRSVAKLAQLGQAFSSYKIIIFENDSSDGTPAAIMALAEKFPIELISEPGLGAKLQERTARLAYARNRLLERALTEASDYICFADLDGPVGDEFPSEAGFLSNFQKSACWDAVMPVNAGMYYDIWALRHPVLCPTDFMTLGTELDAALGRPLAVHFAASYLQVDWRGMTGWLPVDSAFGGMAIYKASAFSNARYTGILDGREVCEHVPLHQAMRRQGMALYVNPAFVVASHG</sequence>
<comment type="caution">
    <text evidence="2">The sequence shown here is derived from an EMBL/GenBank/DDBJ whole genome shotgun (WGS) entry which is preliminary data.</text>
</comment>
<dbReference type="Pfam" id="PF00535">
    <property type="entry name" value="Glycos_transf_2"/>
    <property type="match status" value="1"/>
</dbReference>
<organism evidence="2 3">
    <name type="scientific">Roseateles koreensis</name>
    <dbReference type="NCBI Taxonomy" id="2987526"/>
    <lineage>
        <taxon>Bacteria</taxon>
        <taxon>Pseudomonadati</taxon>
        <taxon>Pseudomonadota</taxon>
        <taxon>Betaproteobacteria</taxon>
        <taxon>Burkholderiales</taxon>
        <taxon>Sphaerotilaceae</taxon>
        <taxon>Roseateles</taxon>
    </lineage>
</organism>
<reference evidence="2 3" key="1">
    <citation type="submission" date="2022-10" db="EMBL/GenBank/DDBJ databases">
        <title>paucibacter sp. hw8 Genome sequencing.</title>
        <authorList>
            <person name="Park S."/>
        </authorList>
    </citation>
    <scope>NUCLEOTIDE SEQUENCE [LARGE SCALE GENOMIC DNA]</scope>
    <source>
        <strain evidence="3">hw8</strain>
    </source>
</reference>
<feature type="domain" description="Glycosyltransferase 2-like" evidence="1">
    <location>
        <begin position="114"/>
        <end position="209"/>
    </location>
</feature>
<dbReference type="Proteomes" id="UP001219862">
    <property type="component" value="Unassembled WGS sequence"/>
</dbReference>
<accession>A0ABT5KYP5</accession>
<dbReference type="Gene3D" id="3.90.550.10">
    <property type="entry name" value="Spore Coat Polysaccharide Biosynthesis Protein SpsA, Chain A"/>
    <property type="match status" value="1"/>
</dbReference>
<dbReference type="RefSeq" id="WP_273598061.1">
    <property type="nucleotide sequence ID" value="NZ_JAQQXS010000017.1"/>
</dbReference>
<dbReference type="InterPro" id="IPR029044">
    <property type="entry name" value="Nucleotide-diphossugar_trans"/>
</dbReference>
<proteinExistence type="predicted"/>
<evidence type="ECO:0000313" key="2">
    <source>
        <dbReference type="EMBL" id="MDC8786921.1"/>
    </source>
</evidence>
<evidence type="ECO:0000313" key="3">
    <source>
        <dbReference type="Proteomes" id="UP001219862"/>
    </source>
</evidence>
<dbReference type="InterPro" id="IPR001173">
    <property type="entry name" value="Glyco_trans_2-like"/>
</dbReference>